<feature type="compositionally biased region" description="Polar residues" evidence="1">
    <location>
        <begin position="45"/>
        <end position="54"/>
    </location>
</feature>
<name>A0A255XTV4_9PROT</name>
<dbReference type="Proteomes" id="UP000216361">
    <property type="component" value="Unassembled WGS sequence"/>
</dbReference>
<dbReference type="EMBL" id="NOXS01000028">
    <property type="protein sequence ID" value="OYQ20398.1"/>
    <property type="molecule type" value="Genomic_DNA"/>
</dbReference>
<feature type="region of interest" description="Disordered" evidence="1">
    <location>
        <begin position="72"/>
        <end position="95"/>
    </location>
</feature>
<protein>
    <submittedName>
        <fullName evidence="2">Uncharacterized protein</fullName>
    </submittedName>
</protein>
<evidence type="ECO:0000313" key="2">
    <source>
        <dbReference type="EMBL" id="OYQ20398.1"/>
    </source>
</evidence>
<feature type="region of interest" description="Disordered" evidence="1">
    <location>
        <begin position="25"/>
        <end position="58"/>
    </location>
</feature>
<comment type="caution">
    <text evidence="2">The sequence shown here is derived from an EMBL/GenBank/DDBJ whole genome shotgun (WGS) entry which is preliminary data.</text>
</comment>
<accession>A0A255XTV4</accession>
<evidence type="ECO:0000256" key="1">
    <source>
        <dbReference type="SAM" id="MobiDB-lite"/>
    </source>
</evidence>
<dbReference type="AlphaFoldDB" id="A0A255XTV4"/>
<keyword evidence="3" id="KW-1185">Reference proteome</keyword>
<sequence length="128" mass="12768">MVLPLNPLGAFSPVQSIPARADLAPTAPVPPIAGLRQPGADASNAGVSQPTLNRSAGAPLSWGGFQAVLAAATESPSTPPVQSEAPVRGWVSPAQAEQAPANRIIGYSALSRAAPEATPAGQMISTLA</sequence>
<evidence type="ECO:0000313" key="3">
    <source>
        <dbReference type="Proteomes" id="UP000216361"/>
    </source>
</evidence>
<proteinExistence type="predicted"/>
<organism evidence="2 3">
    <name type="scientific">Elstera cyanobacteriorum</name>
    <dbReference type="NCBI Taxonomy" id="2022747"/>
    <lineage>
        <taxon>Bacteria</taxon>
        <taxon>Pseudomonadati</taxon>
        <taxon>Pseudomonadota</taxon>
        <taxon>Alphaproteobacteria</taxon>
        <taxon>Rhodospirillales</taxon>
        <taxon>Rhodospirillaceae</taxon>
        <taxon>Elstera</taxon>
    </lineage>
</organism>
<dbReference type="RefSeq" id="WP_094407861.1">
    <property type="nucleotide sequence ID" value="NZ_BMJZ01000008.1"/>
</dbReference>
<reference evidence="2 3" key="1">
    <citation type="submission" date="2017-07" db="EMBL/GenBank/DDBJ databases">
        <title>Elstera cyanobacteriorum sp. nov., a novel bacterium isolated from cyanobacterial aggregates in a eutrophic lake.</title>
        <authorList>
            <person name="Cai H."/>
        </authorList>
    </citation>
    <scope>NUCLEOTIDE SEQUENCE [LARGE SCALE GENOMIC DNA]</scope>
    <source>
        <strain evidence="2 3">TH019</strain>
    </source>
</reference>
<gene>
    <name evidence="2" type="ORF">CHR90_04830</name>
</gene>